<dbReference type="AlphaFoldDB" id="X1CFQ0"/>
<accession>X1CFQ0</accession>
<dbReference type="EMBL" id="BART01034634">
    <property type="protein sequence ID" value="GAH06467.1"/>
    <property type="molecule type" value="Genomic_DNA"/>
</dbReference>
<protein>
    <submittedName>
        <fullName evidence="1">Uncharacterized protein</fullName>
    </submittedName>
</protein>
<sequence>QLDEENYRIKLNTGIELILRALDNIDILIVDLPTVSEEYVSGLKQQVKLLVNIDDNTTNLKFCSDILIRPNINEKVNHLYSGSTRYLSGRGYIILRKQFEALTFVSRQYFFL</sequence>
<dbReference type="Gene3D" id="3.40.50.11190">
    <property type="match status" value="1"/>
</dbReference>
<evidence type="ECO:0000313" key="1">
    <source>
        <dbReference type="EMBL" id="GAH06467.1"/>
    </source>
</evidence>
<feature type="non-terminal residue" evidence="1">
    <location>
        <position position="1"/>
    </location>
</feature>
<gene>
    <name evidence="1" type="ORF">S01H4_59130</name>
</gene>
<proteinExistence type="predicted"/>
<reference evidence="1" key="1">
    <citation type="journal article" date="2014" name="Front. Microbiol.">
        <title>High frequency of phylogenetically diverse reductive dehalogenase-homologous genes in deep subseafloor sedimentary metagenomes.</title>
        <authorList>
            <person name="Kawai M."/>
            <person name="Futagami T."/>
            <person name="Toyoda A."/>
            <person name="Takaki Y."/>
            <person name="Nishi S."/>
            <person name="Hori S."/>
            <person name="Arai W."/>
            <person name="Tsubouchi T."/>
            <person name="Morono Y."/>
            <person name="Uchiyama I."/>
            <person name="Ito T."/>
            <person name="Fujiyama A."/>
            <person name="Inagaki F."/>
            <person name="Takami H."/>
        </authorList>
    </citation>
    <scope>NUCLEOTIDE SEQUENCE</scope>
    <source>
        <strain evidence="1">Expedition CK06-06</strain>
    </source>
</reference>
<comment type="caution">
    <text evidence="1">The sequence shown here is derived from an EMBL/GenBank/DDBJ whole genome shotgun (WGS) entry which is preliminary data.</text>
</comment>
<organism evidence="1">
    <name type="scientific">marine sediment metagenome</name>
    <dbReference type="NCBI Taxonomy" id="412755"/>
    <lineage>
        <taxon>unclassified sequences</taxon>
        <taxon>metagenomes</taxon>
        <taxon>ecological metagenomes</taxon>
    </lineage>
</organism>
<name>X1CFQ0_9ZZZZ</name>